<protein>
    <submittedName>
        <fullName evidence="2">DUF4407 domain-containing protein</fullName>
    </submittedName>
</protein>
<feature type="transmembrane region" description="Helical" evidence="1">
    <location>
        <begin position="251"/>
        <end position="270"/>
    </location>
</feature>
<dbReference type="RefSeq" id="WP_259412559.1">
    <property type="nucleotide sequence ID" value="NZ_JANWGH010000001.1"/>
</dbReference>
<organism evidence="2 3">
    <name type="scientific">Algoriphagus limi</name>
    <dbReference type="NCBI Taxonomy" id="2975273"/>
    <lineage>
        <taxon>Bacteria</taxon>
        <taxon>Pseudomonadati</taxon>
        <taxon>Bacteroidota</taxon>
        <taxon>Cytophagia</taxon>
        <taxon>Cytophagales</taxon>
        <taxon>Cyclobacteriaceae</taxon>
        <taxon>Algoriphagus</taxon>
    </lineage>
</organism>
<sequence>MLLRLFSALFGYNYEVVKAQTTVSKQKIVTLGSLMLIPVSLWTISGFYIGYDLLGAGMIKSIIGGLFVGALILIIDKSFLATPKESVNNWLKGFRIVFAVIATILGSIALDLMFFGGDLEEYREKLSAKTQKEEAAKYLLENKHLITELSNSVEIQKGIVETSKTDWKNEADGSGGSGKAGIDKIALLKEGIYKSDTAKLAQMEASLLSMKDSLGQEAIIYGQKMATKKSNALLSKVTDLHDFILSSGFSMFFYGLFFVAVFSLEIFFLITKSSTADSLFEKMLYAEEMVGEKRLQAITEQREEIQRQNGVMGTRAERVRQLSRDQNYLRKIG</sequence>
<comment type="caution">
    <text evidence="2">The sequence shown here is derived from an EMBL/GenBank/DDBJ whole genome shotgun (WGS) entry which is preliminary data.</text>
</comment>
<name>A0ABT2G0T7_9BACT</name>
<dbReference type="Pfam" id="PF14362">
    <property type="entry name" value="DUF4407"/>
    <property type="match status" value="1"/>
</dbReference>
<feature type="transmembrane region" description="Helical" evidence="1">
    <location>
        <begin position="96"/>
        <end position="116"/>
    </location>
</feature>
<reference evidence="2 3" key="1">
    <citation type="submission" date="2022-08" db="EMBL/GenBank/DDBJ databases">
        <title>Algoriphagus sp. CAU 1643 isolated from mud.</title>
        <authorList>
            <person name="Kim W."/>
        </authorList>
    </citation>
    <scope>NUCLEOTIDE SEQUENCE [LARGE SCALE GENOMIC DNA]</scope>
    <source>
        <strain evidence="2 3">CAU 1643</strain>
    </source>
</reference>
<gene>
    <name evidence="2" type="ORF">NY014_00460</name>
</gene>
<evidence type="ECO:0000313" key="2">
    <source>
        <dbReference type="EMBL" id="MCS5488876.1"/>
    </source>
</evidence>
<evidence type="ECO:0000313" key="3">
    <source>
        <dbReference type="Proteomes" id="UP001206788"/>
    </source>
</evidence>
<feature type="transmembrane region" description="Helical" evidence="1">
    <location>
        <begin position="57"/>
        <end position="75"/>
    </location>
</feature>
<dbReference type="Proteomes" id="UP001206788">
    <property type="component" value="Unassembled WGS sequence"/>
</dbReference>
<keyword evidence="3" id="KW-1185">Reference proteome</keyword>
<proteinExistence type="predicted"/>
<feature type="transmembrane region" description="Helical" evidence="1">
    <location>
        <begin position="28"/>
        <end position="51"/>
    </location>
</feature>
<keyword evidence="1" id="KW-1133">Transmembrane helix</keyword>
<dbReference type="InterPro" id="IPR025519">
    <property type="entry name" value="DUF4407"/>
</dbReference>
<accession>A0ABT2G0T7</accession>
<keyword evidence="1" id="KW-0812">Transmembrane</keyword>
<evidence type="ECO:0000256" key="1">
    <source>
        <dbReference type="SAM" id="Phobius"/>
    </source>
</evidence>
<dbReference type="EMBL" id="JANWGH010000001">
    <property type="protein sequence ID" value="MCS5488876.1"/>
    <property type="molecule type" value="Genomic_DNA"/>
</dbReference>
<keyword evidence="1" id="KW-0472">Membrane</keyword>